<dbReference type="FunFam" id="3.30.1370.210:FF:000010">
    <property type="entry name" value="Zinc finger CCCH domain-containing protein 28"/>
    <property type="match status" value="1"/>
</dbReference>
<dbReference type="GO" id="GO:0008270">
    <property type="term" value="F:zinc ion binding"/>
    <property type="evidence" value="ECO:0007669"/>
    <property type="project" value="UniProtKB-KW"/>
</dbReference>
<feature type="compositionally biased region" description="Low complexity" evidence="6">
    <location>
        <begin position="17"/>
        <end position="41"/>
    </location>
</feature>
<dbReference type="GO" id="GO:0003723">
    <property type="term" value="F:RNA binding"/>
    <property type="evidence" value="ECO:0007669"/>
    <property type="project" value="TreeGrafter"/>
</dbReference>
<dbReference type="STRING" id="4529.A0A0E0P9I1"/>
<evidence type="ECO:0000256" key="2">
    <source>
        <dbReference type="ARBA" id="ARBA00022737"/>
    </source>
</evidence>
<feature type="zinc finger region" description="C3H1-type" evidence="5">
    <location>
        <begin position="281"/>
        <end position="307"/>
    </location>
</feature>
<evidence type="ECO:0000256" key="6">
    <source>
        <dbReference type="SAM" id="MobiDB-lite"/>
    </source>
</evidence>
<dbReference type="Gene3D" id="3.30.1370.210">
    <property type="match status" value="3"/>
</dbReference>
<evidence type="ECO:0000313" key="8">
    <source>
        <dbReference type="EnsemblPlants" id="ORUFI04G14690.4"/>
    </source>
</evidence>
<evidence type="ECO:0000259" key="7">
    <source>
        <dbReference type="PROSITE" id="PS50103"/>
    </source>
</evidence>
<dbReference type="Gramene" id="ORUFI04G14690.4">
    <property type="protein sequence ID" value="ORUFI04G14690.4"/>
    <property type="gene ID" value="ORUFI04G14690"/>
</dbReference>
<protein>
    <recommendedName>
        <fullName evidence="7">C3H1-type domain-containing protein</fullName>
    </recommendedName>
</protein>
<sequence>MASAETPNPDAEIPNTDAAAAADPAAAAPAAAATDPAAAGSPSPPLPPRKRRLSPTPSPTRRSSRSRSRSPRRGRSRSRSRSRSRGRSASPRYPDGKRRRHNDLNVEVCRDFLRDRCARADIECKYAHPHPTVAVDRDSKVTACADSLRNNCFRGRTCRYYHPPPHIQESLLRSIGVEDPKVKMVCRDFTRGRCSRSANECRFLHHSPLEDCAIVCQDFLRGRCDRKSCRYSHVMAHPMPPPMRDIPMQYPDMVYMPPPAPLGVPMMMPPPSAPAAFSGNNYGVEVCRDYLKNMCNRESCRFAHPDLNNEFAVILSEENAIDLPVAFTIHLQAQILLDKVNIECPALLPLLPLCCC</sequence>
<feature type="domain" description="C3H1-type" evidence="7">
    <location>
        <begin position="103"/>
        <end position="131"/>
    </location>
</feature>
<evidence type="ECO:0000256" key="1">
    <source>
        <dbReference type="ARBA" id="ARBA00022723"/>
    </source>
</evidence>
<accession>A0A0E0P9I1</accession>
<feature type="compositionally biased region" description="Basic residues" evidence="6">
    <location>
        <begin position="62"/>
        <end position="86"/>
    </location>
</feature>
<dbReference type="AlphaFoldDB" id="A0A0E0P9I1"/>
<keyword evidence="3 5" id="KW-0863">Zinc-finger</keyword>
<dbReference type="PROSITE" id="PS50103">
    <property type="entry name" value="ZF_C3H1"/>
    <property type="match status" value="5"/>
</dbReference>
<feature type="zinc finger region" description="C3H1-type" evidence="5">
    <location>
        <begin position="180"/>
        <end position="208"/>
    </location>
</feature>
<evidence type="ECO:0000313" key="9">
    <source>
        <dbReference type="Proteomes" id="UP000008022"/>
    </source>
</evidence>
<dbReference type="Proteomes" id="UP000008022">
    <property type="component" value="Unassembled WGS sequence"/>
</dbReference>
<dbReference type="OMA" id="IECKYAH"/>
<evidence type="ECO:0000256" key="5">
    <source>
        <dbReference type="PROSITE-ProRule" id="PRU00723"/>
    </source>
</evidence>
<feature type="zinc finger region" description="C3H1-type" evidence="5">
    <location>
        <begin position="103"/>
        <end position="131"/>
    </location>
</feature>
<reference evidence="8" key="2">
    <citation type="submission" date="2015-06" db="UniProtKB">
        <authorList>
            <consortium name="EnsemblPlants"/>
        </authorList>
    </citation>
    <scope>IDENTIFICATION</scope>
</reference>
<evidence type="ECO:0000256" key="4">
    <source>
        <dbReference type="ARBA" id="ARBA00022833"/>
    </source>
</evidence>
<name>A0A0E0P9I1_ORYRU</name>
<dbReference type="EnsemblPlants" id="ORUFI04G14690.4">
    <property type="protein sequence ID" value="ORUFI04G14690.4"/>
    <property type="gene ID" value="ORUFI04G14690"/>
</dbReference>
<dbReference type="SMART" id="SM00356">
    <property type="entry name" value="ZnF_C3H1"/>
    <property type="match status" value="5"/>
</dbReference>
<dbReference type="FunFam" id="3.30.1370.210:FF:000011">
    <property type="entry name" value="Zinc finger CCCH domain-containing protein 28"/>
    <property type="match status" value="1"/>
</dbReference>
<dbReference type="GO" id="GO:0043484">
    <property type="term" value="P:regulation of RNA splicing"/>
    <property type="evidence" value="ECO:0007669"/>
    <property type="project" value="TreeGrafter"/>
</dbReference>
<proteinExistence type="predicted"/>
<keyword evidence="2" id="KW-0677">Repeat</keyword>
<feature type="domain" description="C3H1-type" evidence="7">
    <location>
        <begin position="138"/>
        <end position="165"/>
    </location>
</feature>
<dbReference type="PANTHER" id="PTHR12675:SF12">
    <property type="entry name" value="PROTEIN MUSCLEBLIND"/>
    <property type="match status" value="1"/>
</dbReference>
<dbReference type="PANTHER" id="PTHR12675">
    <property type="entry name" value="MUSCLEBLIND-LIKE PROTEIN"/>
    <property type="match status" value="1"/>
</dbReference>
<dbReference type="eggNOG" id="KOG2494">
    <property type="taxonomic scope" value="Eukaryota"/>
</dbReference>
<feature type="domain" description="C3H1-type" evidence="7">
    <location>
        <begin position="180"/>
        <end position="208"/>
    </location>
</feature>
<feature type="region of interest" description="Disordered" evidence="6">
    <location>
        <begin position="1"/>
        <end position="99"/>
    </location>
</feature>
<feature type="domain" description="C3H1-type" evidence="7">
    <location>
        <begin position="281"/>
        <end position="307"/>
    </location>
</feature>
<dbReference type="Pfam" id="PF22628">
    <property type="entry name" value="zf-CCCH_10"/>
    <property type="match status" value="4"/>
</dbReference>
<keyword evidence="1 5" id="KW-0479">Metal-binding</keyword>
<reference evidence="9" key="1">
    <citation type="submission" date="2013-06" db="EMBL/GenBank/DDBJ databases">
        <authorList>
            <person name="Zhao Q."/>
        </authorList>
    </citation>
    <scope>NUCLEOTIDE SEQUENCE</scope>
    <source>
        <strain evidence="9">cv. W1943</strain>
    </source>
</reference>
<feature type="zinc finger region" description="C3H1-type" evidence="5">
    <location>
        <begin position="138"/>
        <end position="165"/>
    </location>
</feature>
<keyword evidence="9" id="KW-1185">Reference proteome</keyword>
<feature type="zinc finger region" description="C3H1-type" evidence="5">
    <location>
        <begin position="215"/>
        <end position="236"/>
    </location>
</feature>
<dbReference type="InterPro" id="IPR054429">
    <property type="entry name" value="Znf-CCCH_Muscleblind-like"/>
</dbReference>
<organism evidence="8 9">
    <name type="scientific">Oryza rufipogon</name>
    <name type="common">Brownbeard rice</name>
    <name type="synonym">Asian wild rice</name>
    <dbReference type="NCBI Taxonomy" id="4529"/>
    <lineage>
        <taxon>Eukaryota</taxon>
        <taxon>Viridiplantae</taxon>
        <taxon>Streptophyta</taxon>
        <taxon>Embryophyta</taxon>
        <taxon>Tracheophyta</taxon>
        <taxon>Spermatophyta</taxon>
        <taxon>Magnoliopsida</taxon>
        <taxon>Liliopsida</taxon>
        <taxon>Poales</taxon>
        <taxon>Poaceae</taxon>
        <taxon>BOP clade</taxon>
        <taxon>Oryzoideae</taxon>
        <taxon>Oryzeae</taxon>
        <taxon>Oryzinae</taxon>
        <taxon>Oryza</taxon>
    </lineage>
</organism>
<feature type="domain" description="C3H1-type" evidence="7">
    <location>
        <begin position="215"/>
        <end position="236"/>
    </location>
</feature>
<dbReference type="InterPro" id="IPR000571">
    <property type="entry name" value="Znf_CCCH"/>
</dbReference>
<evidence type="ECO:0000256" key="3">
    <source>
        <dbReference type="ARBA" id="ARBA00022771"/>
    </source>
</evidence>
<keyword evidence="4 5" id="KW-0862">Zinc</keyword>